<protein>
    <recommendedName>
        <fullName evidence="4">Tetratricopeptide repeat protein</fullName>
    </recommendedName>
</protein>
<feature type="repeat" description="TPR" evidence="1">
    <location>
        <begin position="76"/>
        <end position="109"/>
    </location>
</feature>
<comment type="caution">
    <text evidence="2">The sequence shown here is derived from an EMBL/GenBank/DDBJ whole genome shotgun (WGS) entry which is preliminary data.</text>
</comment>
<dbReference type="EMBL" id="QLLR01000030">
    <property type="protein sequence ID" value="RAJ24657.1"/>
    <property type="molecule type" value="Genomic_DNA"/>
</dbReference>
<dbReference type="STRING" id="188932.AY601_1186"/>
<dbReference type="InterPro" id="IPR019734">
    <property type="entry name" value="TPR_rpt"/>
</dbReference>
<dbReference type="Gene3D" id="1.25.40.10">
    <property type="entry name" value="Tetratricopeptide repeat domain"/>
    <property type="match status" value="1"/>
</dbReference>
<evidence type="ECO:0008006" key="4">
    <source>
        <dbReference type="Google" id="ProtNLM"/>
    </source>
</evidence>
<evidence type="ECO:0000313" key="3">
    <source>
        <dbReference type="Proteomes" id="UP000249754"/>
    </source>
</evidence>
<sequence>MKTEILERSIPMKKTVLFSLFLLIGMSTTFAQNQDIKELYFEYTQSRMNEDQKAVTIEKASSLLSRSTELNDKQVANVSFHLARIYESMGKPEKAEPLYEKVTKLVPGYYVTYSALGFINLKKCDTLGRKVTEAAKLKNAELNAAAFKAYKIQVLKTIPYFEKSEACETDERTLGILTSLYKSIKDTTSLASLPERKALLGKDCVSLLDDE</sequence>
<dbReference type="Proteomes" id="UP000249754">
    <property type="component" value="Unassembled WGS sequence"/>
</dbReference>
<keyword evidence="1" id="KW-0802">TPR repeat</keyword>
<dbReference type="SUPFAM" id="SSF48452">
    <property type="entry name" value="TPR-like"/>
    <property type="match status" value="1"/>
</dbReference>
<dbReference type="AlphaFoldDB" id="A0A327SFZ4"/>
<evidence type="ECO:0000313" key="2">
    <source>
        <dbReference type="EMBL" id="RAJ24657.1"/>
    </source>
</evidence>
<organism evidence="2 3">
    <name type="scientific">Pedobacter cryoconitis</name>
    <dbReference type="NCBI Taxonomy" id="188932"/>
    <lineage>
        <taxon>Bacteria</taxon>
        <taxon>Pseudomonadati</taxon>
        <taxon>Bacteroidota</taxon>
        <taxon>Sphingobacteriia</taxon>
        <taxon>Sphingobacteriales</taxon>
        <taxon>Sphingobacteriaceae</taxon>
        <taxon>Pedobacter</taxon>
    </lineage>
</organism>
<evidence type="ECO:0000256" key="1">
    <source>
        <dbReference type="PROSITE-ProRule" id="PRU00339"/>
    </source>
</evidence>
<dbReference type="SMART" id="SM00028">
    <property type="entry name" value="TPR"/>
    <property type="match status" value="1"/>
</dbReference>
<dbReference type="PROSITE" id="PS50005">
    <property type="entry name" value="TPR"/>
    <property type="match status" value="1"/>
</dbReference>
<dbReference type="InterPro" id="IPR011990">
    <property type="entry name" value="TPR-like_helical_dom_sf"/>
</dbReference>
<proteinExistence type="predicted"/>
<name>A0A327SFZ4_9SPHI</name>
<gene>
    <name evidence="2" type="ORF">LY11_04378</name>
</gene>
<reference evidence="2 3" key="1">
    <citation type="submission" date="2018-06" db="EMBL/GenBank/DDBJ databases">
        <title>Genomic Encyclopedia of Archaeal and Bacterial Type Strains, Phase II (KMG-II): from individual species to whole genera.</title>
        <authorList>
            <person name="Goeker M."/>
        </authorList>
    </citation>
    <scope>NUCLEOTIDE SEQUENCE [LARGE SCALE GENOMIC DNA]</scope>
    <source>
        <strain evidence="2 3">DSM 14825</strain>
    </source>
</reference>
<accession>A0A327SFZ4</accession>